<sequence length="211" mass="24515">MAECGVCKEWFHEACVGRIPKGDFYCAYCQRRFDKRKVKASEKRMDSVTSYRTLQKFRKRYEIHKWHDVAVRMYKFVNDTALNGAFPDADEKLAVLTKLPEHLETDVSGITIMRPDDPALGFNFIYIRGPKHPTPLTLYETLVHEMAHAKYCMDGGVRRGHNEEYKRVGRNMIELLNANSHLMPVDEVANVKLHPRIFEPRSRGHFAQSKS</sequence>
<keyword evidence="3" id="KW-1185">Reference proteome</keyword>
<evidence type="ECO:0000259" key="1">
    <source>
        <dbReference type="Pfam" id="PF10263"/>
    </source>
</evidence>
<dbReference type="Pfam" id="PF10263">
    <property type="entry name" value="SprT-like"/>
    <property type="match status" value="1"/>
</dbReference>
<dbReference type="InterPro" id="IPR011011">
    <property type="entry name" value="Znf_FYVE_PHD"/>
</dbReference>
<gene>
    <name evidence="2" type="ORF">HOLleu_43342</name>
</gene>
<dbReference type="Gene3D" id="3.30.40.10">
    <property type="entry name" value="Zinc/RING finger domain, C3HC4 (zinc finger)"/>
    <property type="match status" value="1"/>
</dbReference>
<dbReference type="EMBL" id="JAIZAY010000274">
    <property type="protein sequence ID" value="KAJ8018588.1"/>
    <property type="molecule type" value="Genomic_DNA"/>
</dbReference>
<proteinExistence type="predicted"/>
<evidence type="ECO:0000313" key="2">
    <source>
        <dbReference type="EMBL" id="KAJ8018588.1"/>
    </source>
</evidence>
<organism evidence="2 3">
    <name type="scientific">Holothuria leucospilota</name>
    <name type="common">Black long sea cucumber</name>
    <name type="synonym">Mertensiothuria leucospilota</name>
    <dbReference type="NCBI Taxonomy" id="206669"/>
    <lineage>
        <taxon>Eukaryota</taxon>
        <taxon>Metazoa</taxon>
        <taxon>Echinodermata</taxon>
        <taxon>Eleutherozoa</taxon>
        <taxon>Echinozoa</taxon>
        <taxon>Holothuroidea</taxon>
        <taxon>Aspidochirotacea</taxon>
        <taxon>Aspidochirotida</taxon>
        <taxon>Holothuriidae</taxon>
        <taxon>Holothuria</taxon>
    </lineage>
</organism>
<reference evidence="2" key="1">
    <citation type="submission" date="2021-10" db="EMBL/GenBank/DDBJ databases">
        <title>Tropical sea cucumber genome reveals ecological adaptation and Cuvierian tubules defense mechanism.</title>
        <authorList>
            <person name="Chen T."/>
        </authorList>
    </citation>
    <scope>NUCLEOTIDE SEQUENCE</scope>
    <source>
        <strain evidence="2">Nanhai2018</strain>
        <tissue evidence="2">Muscle</tissue>
    </source>
</reference>
<dbReference type="OrthoDB" id="5795902at2759"/>
<name>A0A9Q1BAU0_HOLLE</name>
<feature type="domain" description="SprT-like" evidence="1">
    <location>
        <begin position="138"/>
        <end position="174"/>
    </location>
</feature>
<comment type="caution">
    <text evidence="2">The sequence shown here is derived from an EMBL/GenBank/DDBJ whole genome shotgun (WGS) entry which is preliminary data.</text>
</comment>
<dbReference type="SUPFAM" id="SSF57903">
    <property type="entry name" value="FYVE/PHD zinc finger"/>
    <property type="match status" value="1"/>
</dbReference>
<evidence type="ECO:0000313" key="3">
    <source>
        <dbReference type="Proteomes" id="UP001152320"/>
    </source>
</evidence>
<dbReference type="GO" id="GO:0006974">
    <property type="term" value="P:DNA damage response"/>
    <property type="evidence" value="ECO:0007669"/>
    <property type="project" value="UniProtKB-ARBA"/>
</dbReference>
<protein>
    <recommendedName>
        <fullName evidence="1">SprT-like domain-containing protein</fullName>
    </recommendedName>
</protein>
<dbReference type="AlphaFoldDB" id="A0A9Q1BAU0"/>
<dbReference type="InterPro" id="IPR013083">
    <property type="entry name" value="Znf_RING/FYVE/PHD"/>
</dbReference>
<accession>A0A9Q1BAU0</accession>
<dbReference type="Proteomes" id="UP001152320">
    <property type="component" value="Unassembled WGS sequence"/>
</dbReference>
<dbReference type="InterPro" id="IPR006640">
    <property type="entry name" value="SprT-like_domain"/>
</dbReference>